<evidence type="ECO:0000256" key="1">
    <source>
        <dbReference type="SAM" id="MobiDB-lite"/>
    </source>
</evidence>
<sequence>MAERQTSGITSFCSGTLPRKRHSGEVVRKHVVVLTCGGTVVTWRVLVERESEVVVLNNLE</sequence>
<reference evidence="2" key="1">
    <citation type="submission" date="2016-03" db="EMBL/GenBank/DDBJ databases">
        <title>Draft genome sequence of Rosellinia necatrix.</title>
        <authorList>
            <person name="Kanematsu S."/>
        </authorList>
    </citation>
    <scope>NUCLEOTIDE SEQUENCE [LARGE SCALE GENOMIC DNA]</scope>
    <source>
        <strain evidence="2">W97</strain>
    </source>
</reference>
<evidence type="ECO:0000313" key="3">
    <source>
        <dbReference type="Proteomes" id="UP000054516"/>
    </source>
</evidence>
<protein>
    <submittedName>
        <fullName evidence="2">Uncharacterized protein</fullName>
    </submittedName>
</protein>
<gene>
    <name evidence="2" type="ORF">SAMD00023353_0103650</name>
</gene>
<feature type="region of interest" description="Disordered" evidence="1">
    <location>
        <begin position="1"/>
        <end position="22"/>
    </location>
</feature>
<organism evidence="2">
    <name type="scientific">Rosellinia necatrix</name>
    <name type="common">White root-rot fungus</name>
    <dbReference type="NCBI Taxonomy" id="77044"/>
    <lineage>
        <taxon>Eukaryota</taxon>
        <taxon>Fungi</taxon>
        <taxon>Dikarya</taxon>
        <taxon>Ascomycota</taxon>
        <taxon>Pezizomycotina</taxon>
        <taxon>Sordariomycetes</taxon>
        <taxon>Xylariomycetidae</taxon>
        <taxon>Xylariales</taxon>
        <taxon>Xylariaceae</taxon>
        <taxon>Rosellinia</taxon>
    </lineage>
</organism>
<dbReference type="AlphaFoldDB" id="A0A1S8A5C0"/>
<keyword evidence="3" id="KW-1185">Reference proteome</keyword>
<accession>A0A1S8A5C0</accession>
<proteinExistence type="predicted"/>
<dbReference type="EMBL" id="DF977446">
    <property type="protein sequence ID" value="GAW25085.1"/>
    <property type="molecule type" value="Genomic_DNA"/>
</dbReference>
<feature type="compositionally biased region" description="Polar residues" evidence="1">
    <location>
        <begin position="1"/>
        <end position="14"/>
    </location>
</feature>
<name>A0A1S8A5C0_ROSNE</name>
<dbReference type="Proteomes" id="UP000054516">
    <property type="component" value="Unassembled WGS sequence"/>
</dbReference>
<evidence type="ECO:0000313" key="2">
    <source>
        <dbReference type="EMBL" id="GAW25085.1"/>
    </source>
</evidence>